<evidence type="ECO:0000256" key="1">
    <source>
        <dbReference type="SAM" id="SignalP"/>
    </source>
</evidence>
<proteinExistence type="predicted"/>
<dbReference type="AlphaFoldDB" id="G0J2G4"/>
<dbReference type="HOGENOM" id="CLU_1352768_0_0_10"/>
<sequence length="202" mass="23463">MPIKVSSLTSLILTLFILYSSSLKAQETIDFDIKLAGFTIGQMKATKTLENDTTIYRLDSKVSFWLFGTIKVDYHTEVKYHDDIFIDSKVSSKTNRGNFISRIWLEGDEYKIDANGYKYEHKDIIKSPIHHSAVRLFFEEPKGITVMIAENLGKFSEIRSHGKGIYTTHIEGDENKYYYQNGKMQKVSMHNPIKNYEVKRRE</sequence>
<dbReference type="STRING" id="880070.Cycma_2109"/>
<evidence type="ECO:0000313" key="2">
    <source>
        <dbReference type="EMBL" id="AEL25855.1"/>
    </source>
</evidence>
<evidence type="ECO:0000313" key="3">
    <source>
        <dbReference type="Proteomes" id="UP000001635"/>
    </source>
</evidence>
<protein>
    <submittedName>
        <fullName evidence="2">Uncharacterized protein</fullName>
    </submittedName>
</protein>
<accession>G0J2G4</accession>
<dbReference type="KEGG" id="cmr:Cycma_2109"/>
<keyword evidence="1" id="KW-0732">Signal</keyword>
<dbReference type="Proteomes" id="UP000001635">
    <property type="component" value="Chromosome"/>
</dbReference>
<dbReference type="OrthoDB" id="949196at2"/>
<dbReference type="EMBL" id="CP002955">
    <property type="protein sequence ID" value="AEL25855.1"/>
    <property type="molecule type" value="Genomic_DNA"/>
</dbReference>
<feature type="chain" id="PRO_5003400715" evidence="1">
    <location>
        <begin position="26"/>
        <end position="202"/>
    </location>
</feature>
<gene>
    <name evidence="2" type="ordered locus">Cycma_2109</name>
</gene>
<dbReference type="eggNOG" id="ENOG502ZBKR">
    <property type="taxonomic scope" value="Bacteria"/>
</dbReference>
<name>G0J2G4_CYCMS</name>
<feature type="signal peptide" evidence="1">
    <location>
        <begin position="1"/>
        <end position="25"/>
    </location>
</feature>
<dbReference type="InterPro" id="IPR045767">
    <property type="entry name" value="DUF6134"/>
</dbReference>
<organism evidence="2 3">
    <name type="scientific">Cyclobacterium marinum (strain ATCC 25205 / DSM 745 / LMG 13164 / NCIMB 1802)</name>
    <name type="common">Flectobacillus marinus</name>
    <dbReference type="NCBI Taxonomy" id="880070"/>
    <lineage>
        <taxon>Bacteria</taxon>
        <taxon>Pseudomonadati</taxon>
        <taxon>Bacteroidota</taxon>
        <taxon>Cytophagia</taxon>
        <taxon>Cytophagales</taxon>
        <taxon>Cyclobacteriaceae</taxon>
        <taxon>Cyclobacterium</taxon>
    </lineage>
</organism>
<dbReference type="RefSeq" id="WP_014020150.1">
    <property type="nucleotide sequence ID" value="NC_015914.1"/>
</dbReference>
<keyword evidence="3" id="KW-1185">Reference proteome</keyword>
<reference evidence="3" key="1">
    <citation type="submission" date="2011-07" db="EMBL/GenBank/DDBJ databases">
        <title>The complete genome of Cyclobacterium marinum DSM 745.</title>
        <authorList>
            <person name="Lucas S."/>
            <person name="Han J."/>
            <person name="Lapidus A."/>
            <person name="Bruce D."/>
            <person name="Goodwin L."/>
            <person name="Pitluck S."/>
            <person name="Peters L."/>
            <person name="Kyrpides N."/>
            <person name="Mavromatis K."/>
            <person name="Ivanova N."/>
            <person name="Ovchinnikova G."/>
            <person name="Chertkov O."/>
            <person name="Detter J.C."/>
            <person name="Tapia R."/>
            <person name="Han C."/>
            <person name="Land M."/>
            <person name="Hauser L."/>
            <person name="Markowitz V."/>
            <person name="Cheng J.-F."/>
            <person name="Hugenholtz P."/>
            <person name="Woyke T."/>
            <person name="Wu D."/>
            <person name="Tindall B."/>
            <person name="Schuetze A."/>
            <person name="Brambilla E."/>
            <person name="Klenk H.-P."/>
            <person name="Eisen J.A."/>
        </authorList>
    </citation>
    <scope>NUCLEOTIDE SEQUENCE [LARGE SCALE GENOMIC DNA]</scope>
    <source>
        <strain evidence="3">ATCC 25205 / DSM 745 / LMG 13164 / NCIMB 1802</strain>
    </source>
</reference>
<dbReference type="Pfam" id="PF19630">
    <property type="entry name" value="DUF6134"/>
    <property type="match status" value="1"/>
</dbReference>